<dbReference type="PROSITE" id="PS51900">
    <property type="entry name" value="CB"/>
    <property type="match status" value="1"/>
</dbReference>
<feature type="domain" description="Core-binding (CB)" evidence="11">
    <location>
        <begin position="59"/>
        <end position="139"/>
    </location>
</feature>
<evidence type="ECO:0000256" key="8">
    <source>
        <dbReference type="ARBA" id="ARBA00023306"/>
    </source>
</evidence>
<dbReference type="InterPro" id="IPR044068">
    <property type="entry name" value="CB"/>
</dbReference>
<evidence type="ECO:0000256" key="9">
    <source>
        <dbReference type="HAMAP-Rule" id="MF_01808"/>
    </source>
</evidence>
<dbReference type="GO" id="GO:0007059">
    <property type="term" value="P:chromosome segregation"/>
    <property type="evidence" value="ECO:0007669"/>
    <property type="project" value="UniProtKB-UniRule"/>
</dbReference>
<dbReference type="PROSITE" id="PS51898">
    <property type="entry name" value="TYR_RECOMBINASE"/>
    <property type="match status" value="1"/>
</dbReference>
<dbReference type="SUPFAM" id="SSF47823">
    <property type="entry name" value="lambda integrase-like, N-terminal domain"/>
    <property type="match status" value="1"/>
</dbReference>
<reference evidence="12 13" key="1">
    <citation type="submission" date="2011-01" db="EMBL/GenBank/DDBJ databases">
        <authorList>
            <person name="Muzny D."/>
            <person name="Qin X."/>
            <person name="Deng J."/>
            <person name="Jiang H."/>
            <person name="Liu Y."/>
            <person name="Qu J."/>
            <person name="Song X.-Z."/>
            <person name="Zhang L."/>
            <person name="Thornton R."/>
            <person name="Coyle M."/>
            <person name="Francisco L."/>
            <person name="Jackson L."/>
            <person name="Javaid M."/>
            <person name="Korchina V."/>
            <person name="Kovar C."/>
            <person name="Mata R."/>
            <person name="Mathew T."/>
            <person name="Ngo R."/>
            <person name="Nguyen L."/>
            <person name="Nguyen N."/>
            <person name="Okwuonu G."/>
            <person name="Ongeri F."/>
            <person name="Pham C."/>
            <person name="Simmons D."/>
            <person name="Wilczek-Boney K."/>
            <person name="Hale W."/>
            <person name="Jakkamsetti A."/>
            <person name="Pham P."/>
            <person name="Ruth R."/>
            <person name="San Lucas F."/>
            <person name="Warren J."/>
            <person name="Zhang J."/>
            <person name="Zhao Z."/>
            <person name="Zhou C."/>
            <person name="Zhu D."/>
            <person name="Lee S."/>
            <person name="Bess C."/>
            <person name="Blankenburg K."/>
            <person name="Forbes L."/>
            <person name="Fu Q."/>
            <person name="Gubbala S."/>
            <person name="Hirani K."/>
            <person name="Jayaseelan J.C."/>
            <person name="Lara F."/>
            <person name="Munidasa M."/>
            <person name="Palculict T."/>
            <person name="Patil S."/>
            <person name="Pu L.-L."/>
            <person name="Saada N."/>
            <person name="Tang L."/>
            <person name="Weissenberger G."/>
            <person name="Zhu Y."/>
            <person name="Hemphill L."/>
            <person name="Shang Y."/>
            <person name="Youmans B."/>
            <person name="Ayvaz T."/>
            <person name="Ross M."/>
            <person name="Santibanez J."/>
            <person name="Aqrawi P."/>
            <person name="Gross S."/>
            <person name="Joshi V."/>
            <person name="Fowler G."/>
            <person name="Nazareth L."/>
            <person name="Reid J."/>
            <person name="Worley K."/>
            <person name="Petrosino J."/>
            <person name="Highlander S."/>
            <person name="Gibbs R."/>
        </authorList>
    </citation>
    <scope>NUCLEOTIDE SEQUENCE [LARGE SCALE GENOMIC DNA]</scope>
    <source>
        <strain evidence="12 13">ATCC 33394</strain>
    </source>
</reference>
<dbReference type="CDD" id="cd00798">
    <property type="entry name" value="INT_XerDC_C"/>
    <property type="match status" value="1"/>
</dbReference>
<evidence type="ECO:0000256" key="7">
    <source>
        <dbReference type="ARBA" id="ARBA00023172"/>
    </source>
</evidence>
<dbReference type="EMBL" id="AEWV01000042">
    <property type="protein sequence ID" value="EGC16324.1"/>
    <property type="molecule type" value="Genomic_DNA"/>
</dbReference>
<evidence type="ECO:0000256" key="4">
    <source>
        <dbReference type="ARBA" id="ARBA00022829"/>
    </source>
</evidence>
<sequence length="357" mass="40275">MGRETIRINRKAACTFIVRKVQAAFLWAVFPYSAGRNAAKTVKMPFMPIQKQPASMSSPFFAHLPDYLREQTQLNRSAHTLAAYQRDLWQLQTLLPEACENPTAQDFSAALKTLSQRGLNASTLARKLTVWRQYAKFVQQKEAADASPAERLKAPRQAQRLPRAIERETLQYLLDQAPEAGDALAVRDHAVAELFYGSGLRLSELCALNLHDIWLDEGWVSVHGKGGKQRHVPLTQHSIAALRAWLARRTTADSESALFTGRYGKRLTTRQIAKRLQHWAAERGSLQTITPHMLRHSFAGHLLQASHDLRAVQDLLGHSSLSSTQIYTKLDADHLAQVYDQTHPRARRKPVDDEEPL</sequence>
<feature type="active site" evidence="9">
    <location>
        <position position="225"/>
    </location>
</feature>
<feature type="active site" evidence="9">
    <location>
        <position position="292"/>
    </location>
</feature>
<evidence type="ECO:0000313" key="12">
    <source>
        <dbReference type="EMBL" id="EGC16324.1"/>
    </source>
</evidence>
<evidence type="ECO:0000259" key="11">
    <source>
        <dbReference type="PROSITE" id="PS51900"/>
    </source>
</evidence>
<dbReference type="InterPro" id="IPR050090">
    <property type="entry name" value="Tyrosine_recombinase_XerCD"/>
</dbReference>
<dbReference type="PANTHER" id="PTHR30349:SF81">
    <property type="entry name" value="TYROSINE RECOMBINASE XERC"/>
    <property type="match status" value="1"/>
</dbReference>
<gene>
    <name evidence="9 12" type="primary">xerC</name>
    <name evidence="12" type="ORF">HMPREF9098_2159</name>
</gene>
<dbReference type="Proteomes" id="UP000004088">
    <property type="component" value="Unassembled WGS sequence"/>
</dbReference>
<protein>
    <recommendedName>
        <fullName evidence="9">Tyrosine recombinase XerC</fullName>
    </recommendedName>
</protein>
<dbReference type="GO" id="GO:0003677">
    <property type="term" value="F:DNA binding"/>
    <property type="evidence" value="ECO:0007669"/>
    <property type="project" value="UniProtKB-UniRule"/>
</dbReference>
<dbReference type="GO" id="GO:0009037">
    <property type="term" value="F:tyrosine-based site-specific recombinase activity"/>
    <property type="evidence" value="ECO:0007669"/>
    <property type="project" value="UniProtKB-UniRule"/>
</dbReference>
<dbReference type="InterPro" id="IPR004107">
    <property type="entry name" value="Integrase_SAM-like_N"/>
</dbReference>
<organism evidence="12 13">
    <name type="scientific">Kingella denitrificans ATCC 33394</name>
    <dbReference type="NCBI Taxonomy" id="888741"/>
    <lineage>
        <taxon>Bacteria</taxon>
        <taxon>Pseudomonadati</taxon>
        <taxon>Pseudomonadota</taxon>
        <taxon>Betaproteobacteria</taxon>
        <taxon>Neisseriales</taxon>
        <taxon>Neisseriaceae</taxon>
        <taxon>Kingella</taxon>
    </lineage>
</organism>
<dbReference type="InterPro" id="IPR010998">
    <property type="entry name" value="Integrase_recombinase_N"/>
</dbReference>
<dbReference type="Pfam" id="PF02899">
    <property type="entry name" value="Phage_int_SAM_1"/>
    <property type="match status" value="1"/>
</dbReference>
<comment type="function">
    <text evidence="9">Site-specific tyrosine recombinase, which acts by catalyzing the cutting and rejoining of the recombining DNA molecules. The XerC-XerD complex is essential to convert dimers of the bacterial chromosome into monomers to permit their segregation at cell division. It also contributes to the segregational stability of plasmids.</text>
</comment>
<dbReference type="InterPro" id="IPR002104">
    <property type="entry name" value="Integrase_catalytic"/>
</dbReference>
<dbReference type="InterPro" id="IPR013762">
    <property type="entry name" value="Integrase-like_cat_sf"/>
</dbReference>
<keyword evidence="5 9" id="KW-0229">DNA integration</keyword>
<dbReference type="PANTHER" id="PTHR30349">
    <property type="entry name" value="PHAGE INTEGRASE-RELATED"/>
    <property type="match status" value="1"/>
</dbReference>
<keyword evidence="2 9" id="KW-0963">Cytoplasm</keyword>
<accession>F0F224</accession>
<dbReference type="InterPro" id="IPR023009">
    <property type="entry name" value="Tyrosine_recombinase_XerC/XerD"/>
</dbReference>
<feature type="active site" evidence="9">
    <location>
        <position position="201"/>
    </location>
</feature>
<dbReference type="Pfam" id="PF00589">
    <property type="entry name" value="Phage_integrase"/>
    <property type="match status" value="1"/>
</dbReference>
<name>F0F224_9NEIS</name>
<dbReference type="Gene3D" id="1.10.150.130">
    <property type="match status" value="1"/>
</dbReference>
<dbReference type="Gene3D" id="1.10.443.10">
    <property type="entry name" value="Intergrase catalytic core"/>
    <property type="match status" value="1"/>
</dbReference>
<comment type="subcellular location">
    <subcellularLocation>
        <location evidence="1 9">Cytoplasm</location>
    </subcellularLocation>
</comment>
<dbReference type="GO" id="GO:0005737">
    <property type="term" value="C:cytoplasm"/>
    <property type="evidence" value="ECO:0007669"/>
    <property type="project" value="UniProtKB-SubCell"/>
</dbReference>
<comment type="similarity">
    <text evidence="9">Belongs to the 'phage' integrase family. XerC subfamily.</text>
</comment>
<evidence type="ECO:0000313" key="13">
    <source>
        <dbReference type="Proteomes" id="UP000004088"/>
    </source>
</evidence>
<dbReference type="HOGENOM" id="CLU_027562_9_0_4"/>
<proteinExistence type="inferred from homology"/>
<feature type="active site" evidence="9">
    <location>
        <position position="295"/>
    </location>
</feature>
<dbReference type="AlphaFoldDB" id="F0F224"/>
<evidence type="ECO:0000259" key="10">
    <source>
        <dbReference type="PROSITE" id="PS51898"/>
    </source>
</evidence>
<feature type="active site" description="O-(3'-phospho-DNA)-tyrosine intermediate" evidence="9">
    <location>
        <position position="327"/>
    </location>
</feature>
<dbReference type="HAMAP" id="MF_01808">
    <property type="entry name" value="Recomb_XerC_XerD"/>
    <property type="match status" value="1"/>
</dbReference>
<comment type="subunit">
    <text evidence="9">Forms a cyclic heterotetrameric complex composed of two molecules of XerC and two molecules of XerD.</text>
</comment>
<evidence type="ECO:0000256" key="6">
    <source>
        <dbReference type="ARBA" id="ARBA00023125"/>
    </source>
</evidence>
<dbReference type="SUPFAM" id="SSF56349">
    <property type="entry name" value="DNA breaking-rejoining enzymes"/>
    <property type="match status" value="1"/>
</dbReference>
<dbReference type="STRING" id="888741.HMPREF9098_2159"/>
<dbReference type="GO" id="GO:0006313">
    <property type="term" value="P:DNA transposition"/>
    <property type="evidence" value="ECO:0007669"/>
    <property type="project" value="UniProtKB-UniRule"/>
</dbReference>
<keyword evidence="13" id="KW-1185">Reference proteome</keyword>
<evidence type="ECO:0000256" key="2">
    <source>
        <dbReference type="ARBA" id="ARBA00022490"/>
    </source>
</evidence>
<dbReference type="InterPro" id="IPR011010">
    <property type="entry name" value="DNA_brk_join_enz"/>
</dbReference>
<feature type="active site" evidence="9">
    <location>
        <position position="318"/>
    </location>
</feature>
<feature type="domain" description="Tyr recombinase" evidence="10">
    <location>
        <begin position="160"/>
        <end position="340"/>
    </location>
</feature>
<keyword evidence="4 9" id="KW-0159">Chromosome partition</keyword>
<keyword evidence="6 9" id="KW-0238">DNA-binding</keyword>
<dbReference type="GO" id="GO:0051301">
    <property type="term" value="P:cell division"/>
    <property type="evidence" value="ECO:0007669"/>
    <property type="project" value="UniProtKB-KW"/>
</dbReference>
<keyword evidence="8 9" id="KW-0131">Cell cycle</keyword>
<keyword evidence="7 9" id="KW-0233">DNA recombination</keyword>
<comment type="caution">
    <text evidence="12">The sequence shown here is derived from an EMBL/GenBank/DDBJ whole genome shotgun (WGS) entry which is preliminary data.</text>
</comment>
<keyword evidence="3 9" id="KW-0132">Cell division</keyword>
<evidence type="ECO:0000256" key="5">
    <source>
        <dbReference type="ARBA" id="ARBA00022908"/>
    </source>
</evidence>
<evidence type="ECO:0000256" key="1">
    <source>
        <dbReference type="ARBA" id="ARBA00004496"/>
    </source>
</evidence>
<evidence type="ECO:0000256" key="3">
    <source>
        <dbReference type="ARBA" id="ARBA00022618"/>
    </source>
</evidence>